<dbReference type="InterPro" id="IPR020843">
    <property type="entry name" value="ER"/>
</dbReference>
<evidence type="ECO:0000256" key="2">
    <source>
        <dbReference type="ARBA" id="ARBA00023002"/>
    </source>
</evidence>
<dbReference type="GO" id="GO:0070402">
    <property type="term" value="F:NADPH binding"/>
    <property type="evidence" value="ECO:0007669"/>
    <property type="project" value="TreeGrafter"/>
</dbReference>
<keyword evidence="5" id="KW-1185">Reference proteome</keyword>
<evidence type="ECO:0000313" key="4">
    <source>
        <dbReference type="EMBL" id="KAK4535924.1"/>
    </source>
</evidence>
<name>A0AAV9IUU9_CYACA</name>
<dbReference type="GO" id="GO:0048038">
    <property type="term" value="F:quinone binding"/>
    <property type="evidence" value="ECO:0007669"/>
    <property type="project" value="TreeGrafter"/>
</dbReference>
<protein>
    <recommendedName>
        <fullName evidence="3">Enoyl reductase (ER) domain-containing protein</fullName>
    </recommendedName>
</protein>
<dbReference type="EMBL" id="JANCYW010000006">
    <property type="protein sequence ID" value="KAK4535924.1"/>
    <property type="molecule type" value="Genomic_DNA"/>
</dbReference>
<dbReference type="Pfam" id="PF08240">
    <property type="entry name" value="ADH_N"/>
    <property type="match status" value="1"/>
</dbReference>
<dbReference type="SUPFAM" id="SSF50129">
    <property type="entry name" value="GroES-like"/>
    <property type="match status" value="1"/>
</dbReference>
<comment type="caution">
    <text evidence="4">The sequence shown here is derived from an EMBL/GenBank/DDBJ whole genome shotgun (WGS) entry which is preliminary data.</text>
</comment>
<reference evidence="4 5" key="1">
    <citation type="submission" date="2022-07" db="EMBL/GenBank/DDBJ databases">
        <title>Genome-wide signatures of adaptation to extreme environments.</title>
        <authorList>
            <person name="Cho C.H."/>
            <person name="Yoon H.S."/>
        </authorList>
    </citation>
    <scope>NUCLEOTIDE SEQUENCE [LARGE SCALE GENOMIC DNA]</scope>
    <source>
        <strain evidence="4 5">DBV 063 E5</strain>
    </source>
</reference>
<dbReference type="InterPro" id="IPR011032">
    <property type="entry name" value="GroES-like_sf"/>
</dbReference>
<dbReference type="Gene3D" id="3.40.50.720">
    <property type="entry name" value="NAD(P)-binding Rossmann-like Domain"/>
    <property type="match status" value="1"/>
</dbReference>
<dbReference type="PANTHER" id="PTHR48106">
    <property type="entry name" value="QUINONE OXIDOREDUCTASE PIG3-RELATED"/>
    <property type="match status" value="1"/>
</dbReference>
<dbReference type="PROSITE" id="PS01162">
    <property type="entry name" value="QOR_ZETA_CRYSTAL"/>
    <property type="match status" value="1"/>
</dbReference>
<dbReference type="Pfam" id="PF00107">
    <property type="entry name" value="ADH_zinc_N"/>
    <property type="match status" value="1"/>
</dbReference>
<organism evidence="4 5">
    <name type="scientific">Cyanidium caldarium</name>
    <name type="common">Red alga</name>
    <dbReference type="NCBI Taxonomy" id="2771"/>
    <lineage>
        <taxon>Eukaryota</taxon>
        <taxon>Rhodophyta</taxon>
        <taxon>Bangiophyceae</taxon>
        <taxon>Cyanidiales</taxon>
        <taxon>Cyanidiaceae</taxon>
        <taxon>Cyanidium</taxon>
    </lineage>
</organism>
<gene>
    <name evidence="4" type="ORF">CDCA_CDCA06G1949</name>
</gene>
<dbReference type="GO" id="GO:0003960">
    <property type="term" value="F:quinone reductase (NADPH) activity"/>
    <property type="evidence" value="ECO:0007669"/>
    <property type="project" value="TreeGrafter"/>
</dbReference>
<dbReference type="InterPro" id="IPR002364">
    <property type="entry name" value="Quin_OxRdtase/zeta-crystal_CS"/>
</dbReference>
<proteinExistence type="predicted"/>
<accession>A0AAV9IUU9</accession>
<dbReference type="InterPro" id="IPR013149">
    <property type="entry name" value="ADH-like_C"/>
</dbReference>
<evidence type="ECO:0000256" key="1">
    <source>
        <dbReference type="ARBA" id="ARBA00022857"/>
    </source>
</evidence>
<dbReference type="PANTHER" id="PTHR48106:SF18">
    <property type="entry name" value="QUINONE OXIDOREDUCTASE PIG3"/>
    <property type="match status" value="1"/>
</dbReference>
<feature type="domain" description="Enoyl reductase (ER)" evidence="3">
    <location>
        <begin position="27"/>
        <end position="363"/>
    </location>
</feature>
<dbReference type="Gene3D" id="3.90.180.10">
    <property type="entry name" value="Medium-chain alcohol dehydrogenases, catalytic domain"/>
    <property type="match status" value="1"/>
</dbReference>
<dbReference type="GO" id="GO:0008270">
    <property type="term" value="F:zinc ion binding"/>
    <property type="evidence" value="ECO:0007669"/>
    <property type="project" value="InterPro"/>
</dbReference>
<dbReference type="InterPro" id="IPR013154">
    <property type="entry name" value="ADH-like_N"/>
</dbReference>
<dbReference type="SMART" id="SM00829">
    <property type="entry name" value="PKS_ER"/>
    <property type="match status" value="1"/>
</dbReference>
<evidence type="ECO:0000313" key="5">
    <source>
        <dbReference type="Proteomes" id="UP001301350"/>
    </source>
</evidence>
<sequence length="371" mass="40107">MHRAWRWLRTMSTMRAVVPTEEFHAAKRPPPLTIGEVPRPTALQEGQLLLRVASTSVNRADLAQRRGRYPPPPGASDILGLEAFGQVAESRADGFRVGDEVVALMPGGGYGEYAVVDAGTAFSLNDFAGHYYTFDTQQGSWTKCGPDRRVACAGIAEAFLTAYQMLRFDARLAAAQRGETVLIHAGAGGVGLAAVQLARDMGLRVLVTAGTDAKVRACMQLGAERGWVYRDRPVDELVAWCGGADSVDIVLDCVGASYAAVHPQLLRRHGRWVVFGLLGGNRADIDLGQVLRKNLRISGTTLRSRELPYRTELVQQFAEYAVPKLVDGTLVPTVDAHGIFPLHDAEGAHAYVEQSSNIGKVVLLADFTTGK</sequence>
<keyword evidence="1" id="KW-0521">NADP</keyword>
<dbReference type="InterPro" id="IPR036291">
    <property type="entry name" value="NAD(P)-bd_dom_sf"/>
</dbReference>
<dbReference type="SUPFAM" id="SSF51735">
    <property type="entry name" value="NAD(P)-binding Rossmann-fold domains"/>
    <property type="match status" value="1"/>
</dbReference>
<keyword evidence="2" id="KW-0560">Oxidoreductase</keyword>
<dbReference type="AlphaFoldDB" id="A0AAV9IUU9"/>
<evidence type="ECO:0000259" key="3">
    <source>
        <dbReference type="SMART" id="SM00829"/>
    </source>
</evidence>
<dbReference type="Proteomes" id="UP001301350">
    <property type="component" value="Unassembled WGS sequence"/>
</dbReference>